<gene>
    <name evidence="2" type="ORF">E5987_09820</name>
</gene>
<feature type="domain" description="DUF4372" evidence="1">
    <location>
        <begin position="5"/>
        <end position="43"/>
    </location>
</feature>
<dbReference type="InterPro" id="IPR025399">
    <property type="entry name" value="DUF4372"/>
</dbReference>
<comment type="caution">
    <text evidence="2">The sequence shown here is derived from an EMBL/GenBank/DDBJ whole genome shotgun (WGS) entry which is preliminary data.</text>
</comment>
<organism evidence="2 3">
    <name type="scientific">Parasutterella muris</name>
    <dbReference type="NCBI Taxonomy" id="2565572"/>
    <lineage>
        <taxon>Bacteria</taxon>
        <taxon>Pseudomonadati</taxon>
        <taxon>Pseudomonadota</taxon>
        <taxon>Betaproteobacteria</taxon>
        <taxon>Burkholderiales</taxon>
        <taxon>Sutterellaceae</taxon>
        <taxon>Parasutterella</taxon>
    </lineage>
</organism>
<protein>
    <submittedName>
        <fullName evidence="2">DUF4372 domain-containing protein</fullName>
    </submittedName>
</protein>
<sequence>MSIRQRAKGLTTWSQFIAMLFCQLSGADSLREISDGLYSVRKHFNPLTFASGFFT</sequence>
<dbReference type="EMBL" id="WSRP01000033">
    <property type="protein sequence ID" value="MVX57490.1"/>
    <property type="molecule type" value="Genomic_DNA"/>
</dbReference>
<dbReference type="AlphaFoldDB" id="A0A6L6YIH8"/>
<name>A0A6L6YIH8_9BURK</name>
<dbReference type="Proteomes" id="UP000472580">
    <property type="component" value="Unassembled WGS sequence"/>
</dbReference>
<accession>A0A6L6YIH8</accession>
<dbReference type="Pfam" id="PF14294">
    <property type="entry name" value="DUF4372"/>
    <property type="match status" value="1"/>
</dbReference>
<reference evidence="2 3" key="1">
    <citation type="submission" date="2019-12" db="EMBL/GenBank/DDBJ databases">
        <title>Microbes associate with the intestines of laboratory mice.</title>
        <authorList>
            <person name="Navarre W."/>
            <person name="Wong E."/>
        </authorList>
    </citation>
    <scope>NUCLEOTIDE SEQUENCE [LARGE SCALE GENOMIC DNA]</scope>
    <source>
        <strain evidence="2 3">NM82_D38</strain>
    </source>
</reference>
<keyword evidence="3" id="KW-1185">Reference proteome</keyword>
<evidence type="ECO:0000313" key="3">
    <source>
        <dbReference type="Proteomes" id="UP000472580"/>
    </source>
</evidence>
<proteinExistence type="predicted"/>
<evidence type="ECO:0000313" key="2">
    <source>
        <dbReference type="EMBL" id="MVX57490.1"/>
    </source>
</evidence>
<evidence type="ECO:0000259" key="1">
    <source>
        <dbReference type="Pfam" id="PF14294"/>
    </source>
</evidence>
<dbReference type="RefSeq" id="WP_160335936.1">
    <property type="nucleotide sequence ID" value="NZ_WSRP01000033.1"/>
</dbReference>